<evidence type="ECO:0000313" key="1">
    <source>
        <dbReference type="EMBL" id="TBW45949.1"/>
    </source>
</evidence>
<dbReference type="EMBL" id="SJDL01000101">
    <property type="protein sequence ID" value="TBW45949.1"/>
    <property type="molecule type" value="Genomic_DNA"/>
</dbReference>
<accession>A0ABY1ZDA1</accession>
<gene>
    <name evidence="1" type="ORF">EZI54_23440</name>
</gene>
<sequence length="183" mass="21274">MQYSKLPPWPFIDPELPPEGYLKIGESTDRARISDKLIPVWHFFAYEKHLIISIKNWIQIDESEPGEYVFGQYEYPIAGARWFVDTIERFFLPPDHPNAVPRGEITIEEPVDGEVLGVTRGAWFGGQYIPGYSFDNLNRIEHSSVLPEGAFCQMFKMGDPWLFEDGLFDLFKEIAERHERGEF</sequence>
<proteinExistence type="predicted"/>
<dbReference type="Proteomes" id="UP000313645">
    <property type="component" value="Unassembled WGS sequence"/>
</dbReference>
<evidence type="ECO:0000313" key="2">
    <source>
        <dbReference type="Proteomes" id="UP000313645"/>
    </source>
</evidence>
<reference evidence="1 2" key="1">
    <citation type="submission" date="2019-02" db="EMBL/GenBank/DDBJ databases">
        <title>Marinobacter halodurans sp. nov., a marine bacterium isolated from sea tidal flat.</title>
        <authorList>
            <person name="Yoo Y."/>
            <person name="Lee D.W."/>
            <person name="Kim B.S."/>
            <person name="Kim J.-J."/>
        </authorList>
    </citation>
    <scope>NUCLEOTIDE SEQUENCE [LARGE SCALE GENOMIC DNA]</scope>
    <source>
        <strain evidence="1 2">YJ-S3-2</strain>
    </source>
</reference>
<name>A0ABY1ZDA1_9GAMM</name>
<keyword evidence="2" id="KW-1185">Reference proteome</keyword>
<dbReference type="RefSeq" id="WP_131484272.1">
    <property type="nucleotide sequence ID" value="NZ_SJDL01000101.1"/>
</dbReference>
<organism evidence="1 2">
    <name type="scientific">Marinobacter halodurans</name>
    <dbReference type="NCBI Taxonomy" id="2528979"/>
    <lineage>
        <taxon>Bacteria</taxon>
        <taxon>Pseudomonadati</taxon>
        <taxon>Pseudomonadota</taxon>
        <taxon>Gammaproteobacteria</taxon>
        <taxon>Pseudomonadales</taxon>
        <taxon>Marinobacteraceae</taxon>
        <taxon>Marinobacter</taxon>
    </lineage>
</organism>
<comment type="caution">
    <text evidence="1">The sequence shown here is derived from an EMBL/GenBank/DDBJ whole genome shotgun (WGS) entry which is preliminary data.</text>
</comment>
<protein>
    <submittedName>
        <fullName evidence="1">Uncharacterized protein</fullName>
    </submittedName>
</protein>